<comment type="caution">
    <text evidence="1">The sequence shown here is derived from an EMBL/GenBank/DDBJ whole genome shotgun (WGS) entry which is preliminary data.</text>
</comment>
<evidence type="ECO:0000313" key="1">
    <source>
        <dbReference type="EMBL" id="KAK8516413.1"/>
    </source>
</evidence>
<keyword evidence="2" id="KW-1185">Reference proteome</keyword>
<reference evidence="1 2" key="1">
    <citation type="journal article" date="2024" name="G3 (Bethesda)">
        <title>Genome assembly of Hibiscus sabdariffa L. provides insights into metabolisms of medicinal natural products.</title>
        <authorList>
            <person name="Kim T."/>
        </authorList>
    </citation>
    <scope>NUCLEOTIDE SEQUENCE [LARGE SCALE GENOMIC DNA]</scope>
    <source>
        <strain evidence="1">TK-2024</strain>
        <tissue evidence="1">Old leaves</tissue>
    </source>
</reference>
<protein>
    <submittedName>
        <fullName evidence="1">Uncharacterized protein</fullName>
    </submittedName>
</protein>
<accession>A0ABR2CAF7</accession>
<organism evidence="1 2">
    <name type="scientific">Hibiscus sabdariffa</name>
    <name type="common">roselle</name>
    <dbReference type="NCBI Taxonomy" id="183260"/>
    <lineage>
        <taxon>Eukaryota</taxon>
        <taxon>Viridiplantae</taxon>
        <taxon>Streptophyta</taxon>
        <taxon>Embryophyta</taxon>
        <taxon>Tracheophyta</taxon>
        <taxon>Spermatophyta</taxon>
        <taxon>Magnoliopsida</taxon>
        <taxon>eudicotyledons</taxon>
        <taxon>Gunneridae</taxon>
        <taxon>Pentapetalae</taxon>
        <taxon>rosids</taxon>
        <taxon>malvids</taxon>
        <taxon>Malvales</taxon>
        <taxon>Malvaceae</taxon>
        <taxon>Malvoideae</taxon>
        <taxon>Hibiscus</taxon>
    </lineage>
</organism>
<proteinExistence type="predicted"/>
<name>A0ABR2CAF7_9ROSI</name>
<dbReference type="EMBL" id="JBBPBM010000058">
    <property type="protein sequence ID" value="KAK8516413.1"/>
    <property type="molecule type" value="Genomic_DNA"/>
</dbReference>
<gene>
    <name evidence="1" type="ORF">V6N12_038656</name>
</gene>
<sequence length="138" mass="14909">MRHRTSMANRSIANGCDNAKLTVGSRFNVLVGLENNEPPLVKRVGKMLTEDRPQEESIMIINACNVPLIATKVQVNEQIMESSAEDCSVVVESTGGLQNVNGKALIVLVDDPVRMVALDKVVVAPTKLKLDKHCNTGG</sequence>
<evidence type="ECO:0000313" key="2">
    <source>
        <dbReference type="Proteomes" id="UP001472677"/>
    </source>
</evidence>
<dbReference type="Proteomes" id="UP001472677">
    <property type="component" value="Unassembled WGS sequence"/>
</dbReference>